<evidence type="ECO:0000313" key="2">
    <source>
        <dbReference type="Proteomes" id="UP000249396"/>
    </source>
</evidence>
<dbReference type="AlphaFoldDB" id="A0A2W4QVI1"/>
<organism evidence="1 2">
    <name type="scientific">Candidatus Methylumidiphilus alinenensis</name>
    <dbReference type="NCBI Taxonomy" id="2202197"/>
    <lineage>
        <taxon>Bacteria</taxon>
        <taxon>Pseudomonadati</taxon>
        <taxon>Pseudomonadota</taxon>
        <taxon>Gammaproteobacteria</taxon>
        <taxon>Methylococcales</taxon>
        <taxon>Candidatus Methylumidiphilus</taxon>
    </lineage>
</organism>
<gene>
    <name evidence="1" type="ORF">DM484_17785</name>
</gene>
<proteinExistence type="predicted"/>
<sequence length="268" mass="30678">MVNKCSLLNADPIHFSPIYVNAGNVSTEKLLSLYRFANIFFPKMGVNLVNTMLDMEKNSERIIANCPADERRKLIRNTKDITVDLQFTVSDGGESLIEISIHIVPSEVLERAQQGRKDIVEYQKLSDDLDKIISKLIAKEISKRFASQVTDRFKSLLGIKQAPSFVTQLLDMGWINRKGQLLKEASIDDLLTGKYREQFEQLMPKELLEEGLQIRETIETYFQIIQDDDDSLIQDAKDRRALLEVTIREYNGITGKYRPDVSQTFQGV</sequence>
<dbReference type="EMBL" id="QJPH01000374">
    <property type="protein sequence ID" value="PZN75832.1"/>
    <property type="molecule type" value="Genomic_DNA"/>
</dbReference>
<name>A0A2W4QVI1_9GAMM</name>
<comment type="caution">
    <text evidence="1">The sequence shown here is derived from an EMBL/GenBank/DDBJ whole genome shotgun (WGS) entry which is preliminary data.</text>
</comment>
<protein>
    <submittedName>
        <fullName evidence="1">Uncharacterized protein</fullName>
    </submittedName>
</protein>
<reference evidence="1 2" key="1">
    <citation type="journal article" date="2018" name="Aquat. Microb. Ecol.">
        <title>Gammaproteobacterial methanotrophs dominate.</title>
        <authorList>
            <person name="Rissanen A.J."/>
            <person name="Saarenheimo J."/>
            <person name="Tiirola M."/>
            <person name="Peura S."/>
            <person name="Aalto S.L."/>
            <person name="Karvinen A."/>
            <person name="Nykanen H."/>
        </authorList>
    </citation>
    <scope>NUCLEOTIDE SEQUENCE [LARGE SCALE GENOMIC DNA]</scope>
    <source>
        <strain evidence="1">AMbin10</strain>
    </source>
</reference>
<dbReference type="Proteomes" id="UP000249396">
    <property type="component" value="Unassembled WGS sequence"/>
</dbReference>
<accession>A0A2W4QVI1</accession>
<evidence type="ECO:0000313" key="1">
    <source>
        <dbReference type="EMBL" id="PZN75832.1"/>
    </source>
</evidence>